<dbReference type="EMBL" id="FONZ01000005">
    <property type="protein sequence ID" value="SFF33400.1"/>
    <property type="molecule type" value="Genomic_DNA"/>
</dbReference>
<evidence type="ECO:0000313" key="1">
    <source>
        <dbReference type="EMBL" id="SFF33400.1"/>
    </source>
</evidence>
<proteinExistence type="predicted"/>
<evidence type="ECO:0000313" key="2">
    <source>
        <dbReference type="Proteomes" id="UP000198520"/>
    </source>
</evidence>
<dbReference type="Proteomes" id="UP000198520">
    <property type="component" value="Unassembled WGS sequence"/>
</dbReference>
<organism evidence="1 2">
    <name type="scientific">Flavimobilis marinus</name>
    <dbReference type="NCBI Taxonomy" id="285351"/>
    <lineage>
        <taxon>Bacteria</taxon>
        <taxon>Bacillati</taxon>
        <taxon>Actinomycetota</taxon>
        <taxon>Actinomycetes</taxon>
        <taxon>Micrococcales</taxon>
        <taxon>Jonesiaceae</taxon>
        <taxon>Flavimobilis</taxon>
    </lineage>
</organism>
<name>A0A1I2HVJ5_9MICO</name>
<keyword evidence="2" id="KW-1185">Reference proteome</keyword>
<dbReference type="Gene3D" id="2.50.20.20">
    <property type="match status" value="1"/>
</dbReference>
<gene>
    <name evidence="1" type="ORF">SAMN04488035_2536</name>
</gene>
<accession>A0A1I2HVJ5</accession>
<reference evidence="2" key="1">
    <citation type="submission" date="2016-10" db="EMBL/GenBank/DDBJ databases">
        <authorList>
            <person name="Varghese N."/>
            <person name="Submissions S."/>
        </authorList>
    </citation>
    <scope>NUCLEOTIDE SEQUENCE [LARGE SCALE GENOMIC DNA]</scope>
    <source>
        <strain evidence="2">DSM 19083</strain>
    </source>
</reference>
<protein>
    <submittedName>
        <fullName evidence="1">Uncharacterized protein</fullName>
    </submittedName>
</protein>
<dbReference type="AlphaFoldDB" id="A0A1I2HVJ5"/>
<sequence length="172" mass="18323">MVAAGSGKMTVVADDGEPPTEVEFEYTPELAIVNRAPALTFVVVDDTAWMNIEGQWHREGDGAMGDLLADGLGVLRAFSDPRASAAVIGACPEWESSGLITHADAGNAIAYECTAPFDAMGVTMSSYRIVVDPDFLGIETVATGTFMGFTTTTTQTFRDWGEPVEIPRPEVD</sequence>